<organism evidence="1">
    <name type="scientific">Amphimedon queenslandica</name>
    <name type="common">Sponge</name>
    <dbReference type="NCBI Taxonomy" id="400682"/>
    <lineage>
        <taxon>Eukaryota</taxon>
        <taxon>Metazoa</taxon>
        <taxon>Porifera</taxon>
        <taxon>Demospongiae</taxon>
        <taxon>Heteroscleromorpha</taxon>
        <taxon>Haplosclerida</taxon>
        <taxon>Niphatidae</taxon>
        <taxon>Amphimedon</taxon>
    </lineage>
</organism>
<dbReference type="AlphaFoldDB" id="A0A1X7VHE4"/>
<proteinExistence type="predicted"/>
<name>A0A1X7VHE4_AMPQE</name>
<dbReference type="EnsemblMetazoa" id="Aqu2.1.38892_001">
    <property type="protein sequence ID" value="Aqu2.1.38892_001"/>
    <property type="gene ID" value="Aqu2.1.38892"/>
</dbReference>
<accession>A0A1X7VHE4</accession>
<protein>
    <submittedName>
        <fullName evidence="1">Uncharacterized protein</fullName>
    </submittedName>
</protein>
<dbReference type="InParanoid" id="A0A1X7VHE4"/>
<sequence length="151" mass="18087">MKSVTVQYIDVYLPHKRSRKIKNYSYLTKMNQTSKEICNPSVIEDFYLTRPNNMEDLPFYDYVANYKFDKIGENGEREYKLQSKPVLPNNRKFNPMQVKSDNFYYSLYYYIVPFKDESTLVIEGETMKAAFRCHKKAYIRAIESISTNYRN</sequence>
<reference evidence="1" key="1">
    <citation type="submission" date="2017-05" db="UniProtKB">
        <authorList>
            <consortium name="EnsemblMetazoa"/>
        </authorList>
    </citation>
    <scope>IDENTIFICATION</scope>
</reference>
<evidence type="ECO:0000313" key="1">
    <source>
        <dbReference type="EnsemblMetazoa" id="Aqu2.1.38892_001"/>
    </source>
</evidence>